<dbReference type="AlphaFoldDB" id="A0A8H7E3T7"/>
<name>A0A8H7E3T7_9EURO</name>
<dbReference type="EMBL" id="JAACFV010000040">
    <property type="protein sequence ID" value="KAF7509499.1"/>
    <property type="molecule type" value="Genomic_DNA"/>
</dbReference>
<protein>
    <submittedName>
        <fullName evidence="1">Uncharacterized protein</fullName>
    </submittedName>
</protein>
<evidence type="ECO:0000313" key="1">
    <source>
        <dbReference type="EMBL" id="KAF7509499.1"/>
    </source>
</evidence>
<accession>A0A8H7E3T7</accession>
<evidence type="ECO:0000313" key="2">
    <source>
        <dbReference type="Proteomes" id="UP000606974"/>
    </source>
</evidence>
<organism evidence="1 2">
    <name type="scientific">Endocarpon pusillum</name>
    <dbReference type="NCBI Taxonomy" id="364733"/>
    <lineage>
        <taxon>Eukaryota</taxon>
        <taxon>Fungi</taxon>
        <taxon>Dikarya</taxon>
        <taxon>Ascomycota</taxon>
        <taxon>Pezizomycotina</taxon>
        <taxon>Eurotiomycetes</taxon>
        <taxon>Chaetothyriomycetidae</taxon>
        <taxon>Verrucariales</taxon>
        <taxon>Verrucariaceae</taxon>
        <taxon>Endocarpon</taxon>
    </lineage>
</organism>
<dbReference type="Proteomes" id="UP000606974">
    <property type="component" value="Unassembled WGS sequence"/>
</dbReference>
<gene>
    <name evidence="1" type="ORF">GJ744_007899</name>
</gene>
<keyword evidence="2" id="KW-1185">Reference proteome</keyword>
<proteinExistence type="predicted"/>
<sequence>MAPGIRIHAGGRTTNKLSIRICQRGAWHGRLDSFAVKLDPDPTQLRIWVAEERSSTPAWWILEEEDE</sequence>
<comment type="caution">
    <text evidence="1">The sequence shown here is derived from an EMBL/GenBank/DDBJ whole genome shotgun (WGS) entry which is preliminary data.</text>
</comment>
<reference evidence="1" key="1">
    <citation type="submission" date="2020-02" db="EMBL/GenBank/DDBJ databases">
        <authorList>
            <person name="Palmer J.M."/>
        </authorList>
    </citation>
    <scope>NUCLEOTIDE SEQUENCE</scope>
    <source>
        <strain evidence="1">EPUS1.4</strain>
        <tissue evidence="1">Thallus</tissue>
    </source>
</reference>